<dbReference type="Proteomes" id="UP000317421">
    <property type="component" value="Unassembled WGS sequence"/>
</dbReference>
<evidence type="ECO:0000256" key="5">
    <source>
        <dbReference type="SAM" id="Phobius"/>
    </source>
</evidence>
<evidence type="ECO:0000313" key="8">
    <source>
        <dbReference type="EMBL" id="TWT94805.1"/>
    </source>
</evidence>
<dbReference type="PANTHER" id="PTHR44943">
    <property type="entry name" value="CELLULOSE SYNTHASE OPERON PROTEIN C"/>
    <property type="match status" value="1"/>
</dbReference>
<feature type="transmembrane region" description="Helical" evidence="5">
    <location>
        <begin position="6"/>
        <end position="34"/>
    </location>
</feature>
<name>A0A5C6A609_9BACT</name>
<dbReference type="InterPro" id="IPR051685">
    <property type="entry name" value="Ycf3/AcsC/BcsC/TPR_MFPF"/>
</dbReference>
<dbReference type="Gene3D" id="1.25.40.10">
    <property type="entry name" value="Tetratricopeptide repeat domain"/>
    <property type="match status" value="1"/>
</dbReference>
<feature type="transmembrane region" description="Helical" evidence="5">
    <location>
        <begin position="54"/>
        <end position="72"/>
    </location>
</feature>
<evidence type="ECO:0000256" key="4">
    <source>
        <dbReference type="SAM" id="MobiDB-lite"/>
    </source>
</evidence>
<evidence type="ECO:0000313" key="9">
    <source>
        <dbReference type="Proteomes" id="UP000317421"/>
    </source>
</evidence>
<feature type="repeat" description="TPR" evidence="3">
    <location>
        <begin position="736"/>
        <end position="769"/>
    </location>
</feature>
<dbReference type="InterPro" id="IPR019734">
    <property type="entry name" value="TPR_rpt"/>
</dbReference>
<dbReference type="InterPro" id="IPR002931">
    <property type="entry name" value="Transglutaminase-like"/>
</dbReference>
<dbReference type="EMBL" id="SJPR01000006">
    <property type="protein sequence ID" value="TWT94805.1"/>
    <property type="molecule type" value="Genomic_DNA"/>
</dbReference>
<reference evidence="8 9" key="1">
    <citation type="submission" date="2019-02" db="EMBL/GenBank/DDBJ databases">
        <title>Deep-cultivation of Planctomycetes and their phenomic and genomic characterization uncovers novel biology.</title>
        <authorList>
            <person name="Wiegand S."/>
            <person name="Jogler M."/>
            <person name="Boedeker C."/>
            <person name="Pinto D."/>
            <person name="Vollmers J."/>
            <person name="Rivas-Marin E."/>
            <person name="Kohn T."/>
            <person name="Peeters S.H."/>
            <person name="Heuer A."/>
            <person name="Rast P."/>
            <person name="Oberbeckmann S."/>
            <person name="Bunk B."/>
            <person name="Jeske O."/>
            <person name="Meyerdierks A."/>
            <person name="Storesund J.E."/>
            <person name="Kallscheuer N."/>
            <person name="Luecker S."/>
            <person name="Lage O.M."/>
            <person name="Pohl T."/>
            <person name="Merkel B.J."/>
            <person name="Hornburger P."/>
            <person name="Mueller R.-W."/>
            <person name="Bruemmer F."/>
            <person name="Labrenz M."/>
            <person name="Spormann A.M."/>
            <person name="Op Den Camp H."/>
            <person name="Overmann J."/>
            <person name="Amann R."/>
            <person name="Jetten M.S.M."/>
            <person name="Mascher T."/>
            <person name="Medema M.H."/>
            <person name="Devos D.P."/>
            <person name="Kaster A.-K."/>
            <person name="Ovreas L."/>
            <person name="Rohde M."/>
            <person name="Galperin M.Y."/>
            <person name="Jogler C."/>
        </authorList>
    </citation>
    <scope>NUCLEOTIDE SEQUENCE [LARGE SCALE GENOMIC DNA]</scope>
    <source>
        <strain evidence="8 9">Pla108</strain>
    </source>
</reference>
<dbReference type="PANTHER" id="PTHR44943:SF8">
    <property type="entry name" value="TPR REPEAT-CONTAINING PROTEIN MJ0263"/>
    <property type="match status" value="1"/>
</dbReference>
<dbReference type="Gene3D" id="3.10.620.30">
    <property type="match status" value="1"/>
</dbReference>
<feature type="domain" description="DUF3857" evidence="7">
    <location>
        <begin position="842"/>
        <end position="973"/>
    </location>
</feature>
<keyword evidence="9" id="KW-1185">Reference proteome</keyword>
<feature type="domain" description="Transglutaminase-like" evidence="6">
    <location>
        <begin position="1044"/>
        <end position="1125"/>
    </location>
</feature>
<keyword evidence="5" id="KW-0472">Membrane</keyword>
<feature type="region of interest" description="Disordered" evidence="4">
    <location>
        <begin position="151"/>
        <end position="208"/>
    </location>
</feature>
<accession>A0A5C6A609</accession>
<evidence type="ECO:0000259" key="6">
    <source>
        <dbReference type="Pfam" id="PF01841"/>
    </source>
</evidence>
<keyword evidence="5" id="KW-0812">Transmembrane</keyword>
<dbReference type="InterPro" id="IPR038765">
    <property type="entry name" value="Papain-like_cys_pep_sf"/>
</dbReference>
<dbReference type="SMART" id="SM00028">
    <property type="entry name" value="TPR"/>
    <property type="match status" value="4"/>
</dbReference>
<dbReference type="InterPro" id="IPR011990">
    <property type="entry name" value="TPR-like_helical_dom_sf"/>
</dbReference>
<dbReference type="Pfam" id="PF01841">
    <property type="entry name" value="Transglut_core"/>
    <property type="match status" value="1"/>
</dbReference>
<dbReference type="SUPFAM" id="SSF54001">
    <property type="entry name" value="Cysteine proteinases"/>
    <property type="match status" value="1"/>
</dbReference>
<organism evidence="8 9">
    <name type="scientific">Botrimarina colliarenosi</name>
    <dbReference type="NCBI Taxonomy" id="2528001"/>
    <lineage>
        <taxon>Bacteria</taxon>
        <taxon>Pseudomonadati</taxon>
        <taxon>Planctomycetota</taxon>
        <taxon>Planctomycetia</taxon>
        <taxon>Pirellulales</taxon>
        <taxon>Lacipirellulaceae</taxon>
        <taxon>Botrimarina</taxon>
    </lineage>
</organism>
<dbReference type="OrthoDB" id="269922at2"/>
<keyword evidence="1" id="KW-0677">Repeat</keyword>
<protein>
    <submittedName>
        <fullName evidence="8">Tetratricopeptide repeat protein</fullName>
    </submittedName>
</protein>
<dbReference type="Gene3D" id="2.60.40.3140">
    <property type="match status" value="1"/>
</dbReference>
<dbReference type="PROSITE" id="PS50005">
    <property type="entry name" value="TPR"/>
    <property type="match status" value="1"/>
</dbReference>
<sequence length="1430" mass="154904">MLGMTAPLAAASLGVGSFLLNAGFVTAIVAIGLLKALSAAGQPTINKRCARSMIWLLASILLMIAAVVFARYDLAPRSVVGLLSLAACLGMVVGVFLAAIGLLRVRKAASESGSTIAWCSLLLGAGCFAIISQTPRPPAERDSSPTALAVEVAPDGRADRDGPPTTPGSSDRRTVDAAPAHARQPQRSRATYEKTVSYEAPAETPDHTSKEFNYTLTLPNEKWIEDAATEEASFHTVQFSWVDASMTFAVSAGPMPIAMGDQAIEAVVIAGFKGRAPAATVGSTRSQNVAGINGFTFEAINPSPHGDRSIRVWYGVKAGFIYQLTAEAPAAETQRLSAEFLALTRGFRLIDPHRGVSEPLVATTPQRPGDDLGYHYEPPGAGWIKVNPGSLDFPVANFAAVHGATSDRTLVVSMPLGEASADLDVLARTLLAALDFAFDGKEVTELSRSGALPPHADGVRDYRATRVVEGRQFHYRLRVIRTPSSAHLVVAFTDNARPGLDNDLTAVIDQFALSGALTAADPPDDPGLRRALSRLINEVAITEYEREEYPAAAAHFNIAVRFDPGDQAIAVNLLHALFRTEGAPAALERLDEIAAGPIGAAPLASIHAELLSLTDRYNETIDAFAALASAGPLDDESLQAMGNAAVSAKRFDEAISAFDEAISKRGGPQLRQLRAILLGRAGRHEEAIQQLCELLNRSPGDVELTFGLAEAYEEAGRFQEAQRLCEAFLKKQPDAAVFWSLLGRFRIQSGEYETSREALQEALRISPGNSDATELLTQVNALLGRGDNRRIREAIEPVELPAIVAAALPEAADVVDRQWGDSEGFVNLCQTVGYDYRVGQRRRYTVHRRVLVLNRQGVEQMTLLTTSFNPLGERLYVNELVVRSADGQELARGTIDDYYVMDDGASGMDTYDQVVKIPVPSVQVGCTIDLTVTHESLSRSRGFGFETDFLCAAAPTVTSAVFLVGDTDAVDYRASGVETQRPDASTLAWIASDPPQAISESHQCDPESYLPMVRLNDAPRDWADLAHEHLSEIAATLEPHDTTQQLARDVTRDCRTVAERIEAVSRHVQDKITYQALEFGMRGVIPHPVGRICRAGTGDCKDHSLLLHHLLREAGVRSHLALVNASGSVEPGLPSLDQFDHMVVCVPEMPLRNGDVAPMGVIDLTQKTIDPMLGIPMGLSQKHVLVLDPEQPRLIETPRLDASHGWIDCQRTATVEGRSDLGAANMKVTEVVTLGPQLSATLRSAMRDLDQEQQRETLRQIIGNKRSVKVREVQLNGLTDLDEPLVIQCQYEVADAFQEVVAEKPLLVGAIPNHWATFFCTPDSIDERKTPFEFTTPVTFRSATRLLPTGSYRVASTKGRTMSESHPAFDWQTDAEPFETRGVDITMVIRRPVGVHPAEDYPAYEASADRALRLSSKVVTLEGDTAPARY</sequence>
<evidence type="ECO:0000256" key="2">
    <source>
        <dbReference type="ARBA" id="ARBA00022803"/>
    </source>
</evidence>
<feature type="transmembrane region" description="Helical" evidence="5">
    <location>
        <begin position="115"/>
        <end position="132"/>
    </location>
</feature>
<proteinExistence type="predicted"/>
<evidence type="ECO:0000256" key="3">
    <source>
        <dbReference type="PROSITE-ProRule" id="PRU00339"/>
    </source>
</evidence>
<dbReference type="Pfam" id="PF12969">
    <property type="entry name" value="DUF3857"/>
    <property type="match status" value="1"/>
</dbReference>
<comment type="caution">
    <text evidence="8">The sequence shown here is derived from an EMBL/GenBank/DDBJ whole genome shotgun (WGS) entry which is preliminary data.</text>
</comment>
<dbReference type="SUPFAM" id="SSF48452">
    <property type="entry name" value="TPR-like"/>
    <property type="match status" value="2"/>
</dbReference>
<keyword evidence="2 3" id="KW-0802">TPR repeat</keyword>
<dbReference type="InterPro" id="IPR024618">
    <property type="entry name" value="DUF3857"/>
</dbReference>
<dbReference type="Pfam" id="PF14559">
    <property type="entry name" value="TPR_19"/>
    <property type="match status" value="1"/>
</dbReference>
<keyword evidence="5" id="KW-1133">Transmembrane helix</keyword>
<feature type="transmembrane region" description="Helical" evidence="5">
    <location>
        <begin position="78"/>
        <end position="103"/>
    </location>
</feature>
<gene>
    <name evidence="8" type="ORF">Pla108_36550</name>
</gene>
<evidence type="ECO:0000256" key="1">
    <source>
        <dbReference type="ARBA" id="ARBA00022737"/>
    </source>
</evidence>
<evidence type="ECO:0000259" key="7">
    <source>
        <dbReference type="Pfam" id="PF12969"/>
    </source>
</evidence>